<evidence type="ECO:0000313" key="2">
    <source>
        <dbReference type="Proteomes" id="UP000830583"/>
    </source>
</evidence>
<reference evidence="1" key="1">
    <citation type="submission" date="2022-04" db="EMBL/GenBank/DDBJ databases">
        <title>Consumption of N2O by Flavobacterium azooxidireducens sp. nov. isolated from Decomposing Leaf Litter of Phragmites australis (Cav.).</title>
        <authorList>
            <person name="Behrendt U."/>
            <person name="Spanner T."/>
            <person name="Augustin J."/>
            <person name="Horn M.A."/>
            <person name="Kolb S."/>
            <person name="Ulrich A."/>
        </authorList>
    </citation>
    <scope>NUCLEOTIDE SEQUENCE</scope>
    <source>
        <strain evidence="1">IGB 4-14</strain>
    </source>
</reference>
<gene>
    <name evidence="1" type="ORF">M0M57_15740</name>
</gene>
<organism evidence="1 2">
    <name type="scientific">Flavobacterium azooxidireducens</name>
    <dbReference type="NCBI Taxonomy" id="1871076"/>
    <lineage>
        <taxon>Bacteria</taxon>
        <taxon>Pseudomonadati</taxon>
        <taxon>Bacteroidota</taxon>
        <taxon>Flavobacteriia</taxon>
        <taxon>Flavobacteriales</taxon>
        <taxon>Flavobacteriaceae</taxon>
        <taxon>Flavobacterium</taxon>
    </lineage>
</organism>
<sequence length="137" mass="16690">MKRVCLFLIIFFLFPTKLLLSQSYSSVYNLEEYNQIQVPLDSIRYYYYPNLQAYFDTHKKEYIYKKSGEWIREKSIPNDYRGYSLFNKNYEIINGLVNEDNPEKHIETHKDIYPQIFTAKEMRKKLEKIKQNALTYN</sequence>
<accession>A0ABY4KE32</accession>
<evidence type="ECO:0000313" key="1">
    <source>
        <dbReference type="EMBL" id="UPQ79059.1"/>
    </source>
</evidence>
<protein>
    <submittedName>
        <fullName evidence="1">Uncharacterized protein</fullName>
    </submittedName>
</protein>
<dbReference type="RefSeq" id="WP_248434055.1">
    <property type="nucleotide sequence ID" value="NZ_CP096205.1"/>
</dbReference>
<name>A0ABY4KE32_9FLAO</name>
<dbReference type="EMBL" id="CP096205">
    <property type="protein sequence ID" value="UPQ79059.1"/>
    <property type="molecule type" value="Genomic_DNA"/>
</dbReference>
<keyword evidence="2" id="KW-1185">Reference proteome</keyword>
<dbReference type="Proteomes" id="UP000830583">
    <property type="component" value="Chromosome"/>
</dbReference>
<proteinExistence type="predicted"/>